<evidence type="ECO:0000256" key="2">
    <source>
        <dbReference type="ARBA" id="ARBA00022692"/>
    </source>
</evidence>
<evidence type="ECO:0000313" key="7">
    <source>
        <dbReference type="EMBL" id="CAD7243961.1"/>
    </source>
</evidence>
<dbReference type="GO" id="GO:2001234">
    <property type="term" value="P:negative regulation of apoptotic signaling pathway"/>
    <property type="evidence" value="ECO:0007669"/>
    <property type="project" value="TreeGrafter"/>
</dbReference>
<feature type="transmembrane region" description="Helical" evidence="5">
    <location>
        <begin position="194"/>
        <end position="213"/>
    </location>
</feature>
<dbReference type="InterPro" id="IPR006214">
    <property type="entry name" value="Bax_inhibitor_1-related"/>
</dbReference>
<dbReference type="OrthoDB" id="7933078at2759"/>
<evidence type="ECO:0000256" key="4">
    <source>
        <dbReference type="ARBA" id="ARBA00023136"/>
    </source>
</evidence>
<feature type="transmembrane region" description="Helical" evidence="5">
    <location>
        <begin position="170"/>
        <end position="188"/>
    </location>
</feature>
<evidence type="ECO:0000256" key="6">
    <source>
        <dbReference type="SAM" id="MobiDB-lite"/>
    </source>
</evidence>
<dbReference type="GO" id="GO:0005783">
    <property type="term" value="C:endoplasmic reticulum"/>
    <property type="evidence" value="ECO:0007669"/>
    <property type="project" value="TreeGrafter"/>
</dbReference>
<dbReference type="GO" id="GO:0016020">
    <property type="term" value="C:membrane"/>
    <property type="evidence" value="ECO:0007669"/>
    <property type="project" value="UniProtKB-SubCell"/>
</dbReference>
<evidence type="ECO:0000256" key="5">
    <source>
        <dbReference type="RuleBase" id="RU004379"/>
    </source>
</evidence>
<dbReference type="CDD" id="cd10428">
    <property type="entry name" value="LFG_like"/>
    <property type="match status" value="1"/>
</dbReference>
<dbReference type="PANTHER" id="PTHR23291">
    <property type="entry name" value="BAX INHIBITOR-RELATED"/>
    <property type="match status" value="1"/>
</dbReference>
<comment type="similarity">
    <text evidence="5">Belongs to the BI1 family.</text>
</comment>
<dbReference type="Proteomes" id="UP000677054">
    <property type="component" value="Unassembled WGS sequence"/>
</dbReference>
<feature type="transmembrane region" description="Helical" evidence="5">
    <location>
        <begin position="225"/>
        <end position="247"/>
    </location>
</feature>
<dbReference type="EMBL" id="CAJPEV010000534">
    <property type="protein sequence ID" value="CAG0886214.1"/>
    <property type="molecule type" value="Genomic_DNA"/>
</dbReference>
<reference evidence="7" key="1">
    <citation type="submission" date="2020-11" db="EMBL/GenBank/DDBJ databases">
        <authorList>
            <person name="Tran Van P."/>
        </authorList>
    </citation>
    <scope>NUCLEOTIDE SEQUENCE</scope>
</reference>
<sequence length="319" mass="34595">MAYYPGGEGYPKQEAYPNAPPYPPPMGGAYQTGYSYGQQPPPYGFQPPPLVQPVQNVSEGGAGGRPYVQVIPQGPASGPHGAEEGGTGFAASFSDKNIRRRFVSRVYGILSIQLLFTLALIALFVFVSDIKLFIVRNQWVYWISYVVFLSTFIALVCCPGVRRKSPTNMIVLAIFTAALAFMAATISAFHKTEIVLIAVGITAGVTVLVSLFATTTKWDVTGCGMFLCIASVVVFLFGIAAIIVFAVDKGTGRIVYVCYAGLIALLFTMYLMYDTQMIVGGRKHELSAEEHVYGALTLYLDIVYIFLAILNITSYFGGD</sequence>
<feature type="transmembrane region" description="Helical" evidence="5">
    <location>
        <begin position="106"/>
        <end position="127"/>
    </location>
</feature>
<feature type="region of interest" description="Disordered" evidence="6">
    <location>
        <begin position="1"/>
        <end position="24"/>
    </location>
</feature>
<keyword evidence="8" id="KW-1185">Reference proteome</keyword>
<feature type="transmembrane region" description="Helical" evidence="5">
    <location>
        <begin position="253"/>
        <end position="273"/>
    </location>
</feature>
<keyword evidence="3 5" id="KW-1133">Transmembrane helix</keyword>
<feature type="transmembrane region" description="Helical" evidence="5">
    <location>
        <begin position="293"/>
        <end position="316"/>
    </location>
</feature>
<proteinExistence type="inferred from homology"/>
<keyword evidence="2 5" id="KW-0812">Transmembrane</keyword>
<organism evidence="7">
    <name type="scientific">Darwinula stevensoni</name>
    <dbReference type="NCBI Taxonomy" id="69355"/>
    <lineage>
        <taxon>Eukaryota</taxon>
        <taxon>Metazoa</taxon>
        <taxon>Ecdysozoa</taxon>
        <taxon>Arthropoda</taxon>
        <taxon>Crustacea</taxon>
        <taxon>Oligostraca</taxon>
        <taxon>Ostracoda</taxon>
        <taxon>Podocopa</taxon>
        <taxon>Podocopida</taxon>
        <taxon>Darwinulocopina</taxon>
        <taxon>Darwinuloidea</taxon>
        <taxon>Darwinulidae</taxon>
        <taxon>Darwinula</taxon>
    </lineage>
</organism>
<gene>
    <name evidence="7" type="ORF">DSTB1V02_LOCUS3867</name>
</gene>
<name>A0A7R8X528_9CRUS</name>
<dbReference type="EMBL" id="LR900051">
    <property type="protein sequence ID" value="CAD7243961.1"/>
    <property type="molecule type" value="Genomic_DNA"/>
</dbReference>
<dbReference type="AlphaFoldDB" id="A0A7R8X528"/>
<feature type="transmembrane region" description="Helical" evidence="5">
    <location>
        <begin position="139"/>
        <end position="158"/>
    </location>
</feature>
<dbReference type="GO" id="GO:0005794">
    <property type="term" value="C:Golgi apparatus"/>
    <property type="evidence" value="ECO:0007669"/>
    <property type="project" value="TreeGrafter"/>
</dbReference>
<protein>
    <submittedName>
        <fullName evidence="7">Uncharacterized protein</fullName>
    </submittedName>
</protein>
<dbReference type="Pfam" id="PF01027">
    <property type="entry name" value="Bax1-I"/>
    <property type="match status" value="1"/>
</dbReference>
<dbReference type="PANTHER" id="PTHR23291:SF127">
    <property type="entry name" value="PROTEIN LIFEGUARD 1-LIKE"/>
    <property type="match status" value="1"/>
</dbReference>
<evidence type="ECO:0000313" key="8">
    <source>
        <dbReference type="Proteomes" id="UP000677054"/>
    </source>
</evidence>
<keyword evidence="4 5" id="KW-0472">Membrane</keyword>
<accession>A0A7R8X528</accession>
<comment type="subcellular location">
    <subcellularLocation>
        <location evidence="1">Membrane</location>
        <topology evidence="1">Multi-pass membrane protein</topology>
    </subcellularLocation>
</comment>
<evidence type="ECO:0000256" key="1">
    <source>
        <dbReference type="ARBA" id="ARBA00004141"/>
    </source>
</evidence>
<evidence type="ECO:0000256" key="3">
    <source>
        <dbReference type="ARBA" id="ARBA00022989"/>
    </source>
</evidence>